<comment type="similarity">
    <text evidence="1">Belongs to the LytR/CpsA/Psr (LCP) family.</text>
</comment>
<reference evidence="6 7" key="1">
    <citation type="journal article" date="2016" name="Nat. Commun.">
        <title>Thousands of microbial genomes shed light on interconnected biogeochemical processes in an aquifer system.</title>
        <authorList>
            <person name="Anantharaman K."/>
            <person name="Brown C.T."/>
            <person name="Hug L.A."/>
            <person name="Sharon I."/>
            <person name="Castelle C.J."/>
            <person name="Probst A.J."/>
            <person name="Thomas B.C."/>
            <person name="Singh A."/>
            <person name="Wilkins M.J."/>
            <person name="Karaoz U."/>
            <person name="Brodie E.L."/>
            <person name="Williams K.H."/>
            <person name="Hubbard S.S."/>
            <person name="Banfield J.F."/>
        </authorList>
    </citation>
    <scope>NUCLEOTIDE SEQUENCE [LARGE SCALE GENOMIC DNA]</scope>
</reference>
<dbReference type="Gene3D" id="3.30.70.2390">
    <property type="match status" value="1"/>
</dbReference>
<evidence type="ECO:0000256" key="1">
    <source>
        <dbReference type="ARBA" id="ARBA00006068"/>
    </source>
</evidence>
<dbReference type="Proteomes" id="UP000177376">
    <property type="component" value="Unassembled WGS sequence"/>
</dbReference>
<comment type="caution">
    <text evidence="6">The sequence shown here is derived from an EMBL/GenBank/DDBJ whole genome shotgun (WGS) entry which is preliminary data.</text>
</comment>
<feature type="domain" description="LytR/CpsA/Psr regulator C-terminal" evidence="5">
    <location>
        <begin position="437"/>
        <end position="522"/>
    </location>
</feature>
<accession>A0A1G1YHW2</accession>
<feature type="domain" description="Cell envelope-related transcriptional attenuator" evidence="4">
    <location>
        <begin position="119"/>
        <end position="286"/>
    </location>
</feature>
<dbReference type="Gene3D" id="3.40.630.190">
    <property type="entry name" value="LCP protein"/>
    <property type="match status" value="1"/>
</dbReference>
<dbReference type="PANTHER" id="PTHR33392">
    <property type="entry name" value="POLYISOPRENYL-TEICHOIC ACID--PEPTIDOGLYCAN TEICHOIC ACID TRANSFERASE TAGU"/>
    <property type="match status" value="1"/>
</dbReference>
<organism evidence="6 7">
    <name type="scientific">Candidatus Buchananbacteria bacterium RIFCSPLOWO2_01_FULL_39_33</name>
    <dbReference type="NCBI Taxonomy" id="1797543"/>
    <lineage>
        <taxon>Bacteria</taxon>
        <taxon>Candidatus Buchananiibacteriota</taxon>
    </lineage>
</organism>
<gene>
    <name evidence="6" type="ORF">A3A02_01405</name>
</gene>
<sequence>MTKVKVNLLPVEDKVKIKGSAGEKITEKISPDQPVRGDRIKKIIASIIIVTIIVLAVFSSSVVFSDENLIKSLSKLNLLQQMSRLMGSGNKNLVGENEDRINILIIGMGGQNHEGGTLADTIILGSFKPSTQQVAMVSIPRDLSLKTNNYDWLKINALNAYAEKKEAGSGGREMARALSELLDTPINYYVTVDFAGFEKLINEFGGVDIEVERDLIDPQYPISGQEYVFPIENRYENLYIKKGQQHMDGQLALKYARSRHALGLEGSDFARSRRQQKILAALKEKIFKVETFFNPKKINSLLNAYNEHIHTNLEIWEMLSLVQLGKNIETSKIISQTLSDGPSGFVYSQIINGAYVLLLKDSSYGEIRAMWKNIFSAPGSQILTSTVSESLTAALTKKENAANQISDETPNKSKTETEPAQTLPLTPIIDYKKEGATIDIRNGTWVTGLAGQQQINLEESGFEVINVANANNHDYLKTIIYDLSEGKNPATATELAKIYKTTPTSSQPLAIASQADFLIILGQN</sequence>
<dbReference type="InterPro" id="IPR027381">
    <property type="entry name" value="LytR/CpsA/Psr_C"/>
</dbReference>
<keyword evidence="3" id="KW-0812">Transmembrane</keyword>
<evidence type="ECO:0000259" key="5">
    <source>
        <dbReference type="Pfam" id="PF13399"/>
    </source>
</evidence>
<dbReference type="AlphaFoldDB" id="A0A1G1YHW2"/>
<protein>
    <recommendedName>
        <fullName evidence="8">Cell envelope-related transcriptional attenuator domain-containing protein</fullName>
    </recommendedName>
</protein>
<keyword evidence="3" id="KW-0472">Membrane</keyword>
<dbReference type="InterPro" id="IPR050922">
    <property type="entry name" value="LytR/CpsA/Psr_CW_biosynth"/>
</dbReference>
<evidence type="ECO:0000259" key="4">
    <source>
        <dbReference type="Pfam" id="PF03816"/>
    </source>
</evidence>
<dbReference type="InterPro" id="IPR004474">
    <property type="entry name" value="LytR_CpsA_psr"/>
</dbReference>
<evidence type="ECO:0000313" key="6">
    <source>
        <dbReference type="EMBL" id="OGY51945.1"/>
    </source>
</evidence>
<feature type="region of interest" description="Disordered" evidence="2">
    <location>
        <begin position="400"/>
        <end position="420"/>
    </location>
</feature>
<dbReference type="EMBL" id="MHIM01000028">
    <property type="protein sequence ID" value="OGY51945.1"/>
    <property type="molecule type" value="Genomic_DNA"/>
</dbReference>
<evidence type="ECO:0000256" key="2">
    <source>
        <dbReference type="SAM" id="MobiDB-lite"/>
    </source>
</evidence>
<evidence type="ECO:0008006" key="8">
    <source>
        <dbReference type="Google" id="ProtNLM"/>
    </source>
</evidence>
<dbReference type="PANTHER" id="PTHR33392:SF6">
    <property type="entry name" value="POLYISOPRENYL-TEICHOIC ACID--PEPTIDOGLYCAN TEICHOIC ACID TRANSFERASE TAGU"/>
    <property type="match status" value="1"/>
</dbReference>
<keyword evidence="3" id="KW-1133">Transmembrane helix</keyword>
<feature type="transmembrane region" description="Helical" evidence="3">
    <location>
        <begin position="43"/>
        <end position="64"/>
    </location>
</feature>
<proteinExistence type="inferred from homology"/>
<dbReference type="NCBIfam" id="TIGR00350">
    <property type="entry name" value="lytR_cpsA_psr"/>
    <property type="match status" value="1"/>
</dbReference>
<dbReference type="Pfam" id="PF13399">
    <property type="entry name" value="LytR_C"/>
    <property type="match status" value="1"/>
</dbReference>
<evidence type="ECO:0000256" key="3">
    <source>
        <dbReference type="SAM" id="Phobius"/>
    </source>
</evidence>
<evidence type="ECO:0000313" key="7">
    <source>
        <dbReference type="Proteomes" id="UP000177376"/>
    </source>
</evidence>
<dbReference type="Pfam" id="PF03816">
    <property type="entry name" value="LytR_cpsA_psr"/>
    <property type="match status" value="1"/>
</dbReference>
<name>A0A1G1YHW2_9BACT</name>